<organism evidence="1 2">
    <name type="scientific">Ureibacillus endophyticus</name>
    <dbReference type="NCBI Taxonomy" id="1978490"/>
    <lineage>
        <taxon>Bacteria</taxon>
        <taxon>Bacillati</taxon>
        <taxon>Bacillota</taxon>
        <taxon>Bacilli</taxon>
        <taxon>Bacillales</taxon>
        <taxon>Caryophanaceae</taxon>
        <taxon>Ureibacillus</taxon>
    </lineage>
</organism>
<comment type="caution">
    <text evidence="1">The sequence shown here is derived from an EMBL/GenBank/DDBJ whole genome shotgun (WGS) entry which is preliminary data.</text>
</comment>
<reference evidence="1 2" key="1">
    <citation type="journal article" date="2016" name="Antonie Van Leeuwenhoek">
        <title>Lysinibacillus endophyticus sp. nov., an indole-3-acetic acid producing endophytic bacterium isolated from corn root (Zea mays cv. Xinken-5).</title>
        <authorList>
            <person name="Yu J."/>
            <person name="Guan X."/>
            <person name="Liu C."/>
            <person name="Xiang W."/>
            <person name="Yu Z."/>
            <person name="Liu X."/>
            <person name="Wang G."/>
        </authorList>
    </citation>
    <scope>NUCLEOTIDE SEQUENCE [LARGE SCALE GENOMIC DNA]</scope>
    <source>
        <strain evidence="1 2">DSM 100506</strain>
    </source>
</reference>
<gene>
    <name evidence="1" type="ORF">D8M03_13205</name>
</gene>
<dbReference type="EMBL" id="RBZN01000038">
    <property type="protein sequence ID" value="RKQ14828.1"/>
    <property type="molecule type" value="Genomic_DNA"/>
</dbReference>
<evidence type="ECO:0008006" key="3">
    <source>
        <dbReference type="Google" id="ProtNLM"/>
    </source>
</evidence>
<dbReference type="RefSeq" id="WP_121215297.1">
    <property type="nucleotide sequence ID" value="NZ_JAMYWW010000001.1"/>
</dbReference>
<accession>A0A494YX83</accession>
<keyword evidence="2" id="KW-1185">Reference proteome</keyword>
<sequence length="63" mass="6944">MKKEKQMTVKNNKGLKLNFVASKVAQGLVAVGGMATVQACTAFFNEKKVPDELLKNNRFADNE</sequence>
<dbReference type="OrthoDB" id="2973712at2"/>
<dbReference type="AlphaFoldDB" id="A0A494YX83"/>
<dbReference type="Proteomes" id="UP000272238">
    <property type="component" value="Unassembled WGS sequence"/>
</dbReference>
<protein>
    <recommendedName>
        <fullName evidence="3">Cyclic lactone autoinducer peptide</fullName>
    </recommendedName>
</protein>
<name>A0A494YX83_9BACL</name>
<evidence type="ECO:0000313" key="1">
    <source>
        <dbReference type="EMBL" id="RKQ14828.1"/>
    </source>
</evidence>
<proteinExistence type="predicted"/>
<evidence type="ECO:0000313" key="2">
    <source>
        <dbReference type="Proteomes" id="UP000272238"/>
    </source>
</evidence>